<sequence>MPDTRQQDGGERPDIRLVAFDDEHEAPFVAMLADPDVTRFTPLPWPVPPGYAKTWRQRYDAHRPARENFAIEDCADGRFLGIAVAPHVDREARTAELGYAVVPEARGRGVAVEALRQLTEWALGLGMRRVFLLISVDNTASKTVARRAGYRFEGVLRQTYSRPGVWEDTESWSYVAPDPVPAPRGGLVR</sequence>
<proteinExistence type="predicted"/>
<evidence type="ECO:0000313" key="3">
    <source>
        <dbReference type="Proteomes" id="UP000295198"/>
    </source>
</evidence>
<protein>
    <submittedName>
        <fullName evidence="2">N-acetyltransferase</fullName>
    </submittedName>
</protein>
<evidence type="ECO:0000259" key="1">
    <source>
        <dbReference type="PROSITE" id="PS51186"/>
    </source>
</evidence>
<organism evidence="2 3">
    <name type="scientific">Nocardioides guangzhouensis</name>
    <dbReference type="NCBI Taxonomy" id="2497878"/>
    <lineage>
        <taxon>Bacteria</taxon>
        <taxon>Bacillati</taxon>
        <taxon>Actinomycetota</taxon>
        <taxon>Actinomycetes</taxon>
        <taxon>Propionibacteriales</taxon>
        <taxon>Nocardioidaceae</taxon>
        <taxon>Nocardioides</taxon>
    </lineage>
</organism>
<dbReference type="InterPro" id="IPR000182">
    <property type="entry name" value="GNAT_dom"/>
</dbReference>
<name>A0A4Q4ZJ92_9ACTN</name>
<accession>A0A4Q4ZJ92</accession>
<dbReference type="SUPFAM" id="SSF55729">
    <property type="entry name" value="Acyl-CoA N-acyltransferases (Nat)"/>
    <property type="match status" value="1"/>
</dbReference>
<dbReference type="InterPro" id="IPR051908">
    <property type="entry name" value="Ribosomal_N-acetyltransferase"/>
</dbReference>
<evidence type="ECO:0000313" key="2">
    <source>
        <dbReference type="EMBL" id="RYP87566.1"/>
    </source>
</evidence>
<dbReference type="GO" id="GO:0005737">
    <property type="term" value="C:cytoplasm"/>
    <property type="evidence" value="ECO:0007669"/>
    <property type="project" value="TreeGrafter"/>
</dbReference>
<dbReference type="Gene3D" id="3.40.630.30">
    <property type="match status" value="1"/>
</dbReference>
<dbReference type="AlphaFoldDB" id="A0A4Q4ZJ92"/>
<dbReference type="CDD" id="cd04301">
    <property type="entry name" value="NAT_SF"/>
    <property type="match status" value="1"/>
</dbReference>
<dbReference type="Proteomes" id="UP000295198">
    <property type="component" value="Unassembled WGS sequence"/>
</dbReference>
<dbReference type="OrthoDB" id="9795188at2"/>
<dbReference type="InterPro" id="IPR016181">
    <property type="entry name" value="Acyl_CoA_acyltransferase"/>
</dbReference>
<dbReference type="PROSITE" id="PS51186">
    <property type="entry name" value="GNAT"/>
    <property type="match status" value="1"/>
</dbReference>
<dbReference type="Pfam" id="PF13302">
    <property type="entry name" value="Acetyltransf_3"/>
    <property type="match status" value="1"/>
</dbReference>
<gene>
    <name evidence="2" type="ORF">EKO23_05905</name>
</gene>
<dbReference type="GO" id="GO:0008999">
    <property type="term" value="F:protein-N-terminal-alanine acetyltransferase activity"/>
    <property type="evidence" value="ECO:0007669"/>
    <property type="project" value="TreeGrafter"/>
</dbReference>
<dbReference type="EMBL" id="SDKM01000006">
    <property type="protein sequence ID" value="RYP87566.1"/>
    <property type="molecule type" value="Genomic_DNA"/>
</dbReference>
<reference evidence="2 3" key="1">
    <citation type="submission" date="2019-01" db="EMBL/GenBank/DDBJ databases">
        <title>Nocardioides guangzhouensis sp. nov., an actinobacterium isolated from soil.</title>
        <authorList>
            <person name="Fu Y."/>
            <person name="Cai Y."/>
            <person name="Lin Z."/>
            <person name="Chen P."/>
        </authorList>
    </citation>
    <scope>NUCLEOTIDE SEQUENCE [LARGE SCALE GENOMIC DNA]</scope>
    <source>
        <strain evidence="2 3">130</strain>
    </source>
</reference>
<dbReference type="RefSeq" id="WP_134715057.1">
    <property type="nucleotide sequence ID" value="NZ_SDKM01000006.1"/>
</dbReference>
<keyword evidence="2" id="KW-0808">Transferase</keyword>
<dbReference type="PANTHER" id="PTHR43441">
    <property type="entry name" value="RIBOSOMAL-PROTEIN-SERINE ACETYLTRANSFERASE"/>
    <property type="match status" value="1"/>
</dbReference>
<dbReference type="GO" id="GO:1990189">
    <property type="term" value="F:protein N-terminal-serine acetyltransferase activity"/>
    <property type="evidence" value="ECO:0007669"/>
    <property type="project" value="TreeGrafter"/>
</dbReference>
<feature type="domain" description="N-acetyltransferase" evidence="1">
    <location>
        <begin position="15"/>
        <end position="181"/>
    </location>
</feature>
<dbReference type="PANTHER" id="PTHR43441:SF10">
    <property type="entry name" value="ACETYLTRANSFERASE"/>
    <property type="match status" value="1"/>
</dbReference>
<comment type="caution">
    <text evidence="2">The sequence shown here is derived from an EMBL/GenBank/DDBJ whole genome shotgun (WGS) entry which is preliminary data.</text>
</comment>
<keyword evidence="3" id="KW-1185">Reference proteome</keyword>